<dbReference type="InterPro" id="IPR004474">
    <property type="entry name" value="LytR_CpsA_psr"/>
</dbReference>
<feature type="compositionally biased region" description="Low complexity" evidence="2">
    <location>
        <begin position="83"/>
        <end position="100"/>
    </location>
</feature>
<feature type="compositionally biased region" description="Low complexity" evidence="2">
    <location>
        <begin position="44"/>
        <end position="66"/>
    </location>
</feature>
<proteinExistence type="inferred from homology"/>
<feature type="transmembrane region" description="Helical" evidence="3">
    <location>
        <begin position="120"/>
        <end position="144"/>
    </location>
</feature>
<keyword evidence="3" id="KW-0472">Membrane</keyword>
<dbReference type="EMBL" id="AWVF01000342">
    <property type="protein sequence ID" value="ERJ90854.1"/>
    <property type="molecule type" value="Genomic_DNA"/>
</dbReference>
<evidence type="ECO:0000256" key="1">
    <source>
        <dbReference type="ARBA" id="ARBA00006068"/>
    </source>
</evidence>
<dbReference type="PATRIC" id="fig|411473.3.peg.2304"/>
<dbReference type="RefSeq" id="WP_021680926.1">
    <property type="nucleotide sequence ID" value="NZ_KI260315.1"/>
</dbReference>
<evidence type="ECO:0000256" key="3">
    <source>
        <dbReference type="SAM" id="Phobius"/>
    </source>
</evidence>
<accession>U2LMX7</accession>
<sequence length="428" mass="47135">GYGQQGYSQNGYRQPQGGGYASHTGGQPQGYRQPARQPQQNVYRQQPRQGAPRQGQSAPRQSQPRPAQQPRPSAPPRQEPPRRQSAPPQSAPRQQTAPRQESSRRPTVHRRRKGSFLGRLFRVLLTIVVAVFLLYSAVAMIGILGMNRVSTGDRGVTSGSMDAAYVKSVLVIGTDTRDPNEERGRSDSMILVSMNSRTDQIYMTSFMRDAYVDIPGYGSDKLNAAYSYGGPELLMDTLEENFDVHIDDYVMITFAACAAMIDAVGGVELEISDREAEAVNEILISEVNEIMGDDREDDLLDGGGKLTLDGKQALSYSRIRYVGNADFERTERQRTVMSQVMSKVKGNPFRLLPVCMGALPKMTTNMSVPGLYGYALTTPFKLATYDMQQQRVPADGTFQGADVGGQSVLEIDLDAAKQQLQSTVFAEK</sequence>
<comment type="similarity">
    <text evidence="1">Belongs to the LytR/CpsA/Psr (LCP) family.</text>
</comment>
<organism evidence="5 6">
    <name type="scientific">Ruminococcus callidus ATCC 27760</name>
    <dbReference type="NCBI Taxonomy" id="411473"/>
    <lineage>
        <taxon>Bacteria</taxon>
        <taxon>Bacillati</taxon>
        <taxon>Bacillota</taxon>
        <taxon>Clostridia</taxon>
        <taxon>Eubacteriales</taxon>
        <taxon>Oscillospiraceae</taxon>
        <taxon>Ruminococcus</taxon>
    </lineage>
</organism>
<dbReference type="eggNOG" id="COG1316">
    <property type="taxonomic scope" value="Bacteria"/>
</dbReference>
<feature type="compositionally biased region" description="Pro residues" evidence="2">
    <location>
        <begin position="67"/>
        <end position="78"/>
    </location>
</feature>
<feature type="domain" description="Cell envelope-related transcriptional attenuator" evidence="4">
    <location>
        <begin position="185"/>
        <end position="345"/>
    </location>
</feature>
<dbReference type="AlphaFoldDB" id="U2LMX7"/>
<dbReference type="Pfam" id="PF03816">
    <property type="entry name" value="LytR_cpsA_psr"/>
    <property type="match status" value="1"/>
</dbReference>
<feature type="non-terminal residue" evidence="5">
    <location>
        <position position="1"/>
    </location>
</feature>
<gene>
    <name evidence="5" type="ORF">RUMCAL_02745</name>
</gene>
<feature type="compositionally biased region" description="Low complexity" evidence="2">
    <location>
        <begin position="1"/>
        <end position="14"/>
    </location>
</feature>
<evidence type="ECO:0000313" key="5">
    <source>
        <dbReference type="EMBL" id="ERJ90854.1"/>
    </source>
</evidence>
<name>U2LMX7_9FIRM</name>
<keyword evidence="3" id="KW-0812">Transmembrane</keyword>
<dbReference type="NCBIfam" id="TIGR00350">
    <property type="entry name" value="lytR_cpsA_psr"/>
    <property type="match status" value="1"/>
</dbReference>
<evidence type="ECO:0000256" key="2">
    <source>
        <dbReference type="SAM" id="MobiDB-lite"/>
    </source>
</evidence>
<dbReference type="Gene3D" id="3.40.630.190">
    <property type="entry name" value="LCP protein"/>
    <property type="match status" value="1"/>
</dbReference>
<keyword evidence="6" id="KW-1185">Reference proteome</keyword>
<dbReference type="InterPro" id="IPR050922">
    <property type="entry name" value="LytR/CpsA/Psr_CW_biosynth"/>
</dbReference>
<evidence type="ECO:0000259" key="4">
    <source>
        <dbReference type="Pfam" id="PF03816"/>
    </source>
</evidence>
<dbReference type="PANTHER" id="PTHR33392">
    <property type="entry name" value="POLYISOPRENYL-TEICHOIC ACID--PEPTIDOGLYCAN TEICHOIC ACID TRANSFERASE TAGU"/>
    <property type="match status" value="1"/>
</dbReference>
<dbReference type="OrthoDB" id="27330at2"/>
<dbReference type="Proteomes" id="UP000016662">
    <property type="component" value="Unassembled WGS sequence"/>
</dbReference>
<comment type="caution">
    <text evidence="5">The sequence shown here is derived from an EMBL/GenBank/DDBJ whole genome shotgun (WGS) entry which is preliminary data.</text>
</comment>
<evidence type="ECO:0000313" key="6">
    <source>
        <dbReference type="Proteomes" id="UP000016662"/>
    </source>
</evidence>
<feature type="region of interest" description="Disordered" evidence="2">
    <location>
        <begin position="1"/>
        <end position="111"/>
    </location>
</feature>
<dbReference type="PANTHER" id="PTHR33392:SF6">
    <property type="entry name" value="POLYISOPRENYL-TEICHOIC ACID--PEPTIDOGLYCAN TEICHOIC ACID TRANSFERASE TAGU"/>
    <property type="match status" value="1"/>
</dbReference>
<protein>
    <submittedName>
        <fullName evidence="5">Cell envelope-like function transcriptional attenuator common domain protein</fullName>
    </submittedName>
</protein>
<keyword evidence="3" id="KW-1133">Transmembrane helix</keyword>
<reference evidence="5 6" key="1">
    <citation type="submission" date="2013-07" db="EMBL/GenBank/DDBJ databases">
        <authorList>
            <person name="Weinstock G."/>
            <person name="Sodergren E."/>
            <person name="Wylie T."/>
            <person name="Fulton L."/>
            <person name="Fulton R."/>
            <person name="Fronick C."/>
            <person name="O'Laughlin M."/>
            <person name="Godfrey J."/>
            <person name="Miner T."/>
            <person name="Herter B."/>
            <person name="Appelbaum E."/>
            <person name="Cordes M."/>
            <person name="Lek S."/>
            <person name="Wollam A."/>
            <person name="Pepin K.H."/>
            <person name="Palsikar V.B."/>
            <person name="Mitreva M."/>
            <person name="Wilson R.K."/>
        </authorList>
    </citation>
    <scope>NUCLEOTIDE SEQUENCE [LARGE SCALE GENOMIC DNA]</scope>
    <source>
        <strain evidence="5 6">ATCC 27760</strain>
    </source>
</reference>
<dbReference type="HOGENOM" id="CLU_640191_0_0_9"/>